<dbReference type="AlphaFoldDB" id="A0A8H5LZL2"/>
<dbReference type="Pfam" id="PF14027">
    <property type="entry name" value="Questin_oxidase"/>
    <property type="match status" value="1"/>
</dbReference>
<dbReference type="PANTHER" id="PTHR35870">
    <property type="entry name" value="PROTEIN, PUTATIVE (AFU_ORTHOLOGUE AFUA_5G03330)-RELATED"/>
    <property type="match status" value="1"/>
</dbReference>
<keyword evidence="4" id="KW-1185">Reference proteome</keyword>
<evidence type="ECO:0000256" key="2">
    <source>
        <dbReference type="SAM" id="MobiDB-lite"/>
    </source>
</evidence>
<evidence type="ECO:0000313" key="3">
    <source>
        <dbReference type="EMBL" id="KAF5375845.1"/>
    </source>
</evidence>
<evidence type="ECO:0008006" key="5">
    <source>
        <dbReference type="Google" id="ProtNLM"/>
    </source>
</evidence>
<comment type="caution">
    <text evidence="3">The sequence shown here is derived from an EMBL/GenBank/DDBJ whole genome shotgun (WGS) entry which is preliminary data.</text>
</comment>
<organism evidence="3 4">
    <name type="scientific">Tricholomella constricta</name>
    <dbReference type="NCBI Taxonomy" id="117010"/>
    <lineage>
        <taxon>Eukaryota</taxon>
        <taxon>Fungi</taxon>
        <taxon>Dikarya</taxon>
        <taxon>Basidiomycota</taxon>
        <taxon>Agaricomycotina</taxon>
        <taxon>Agaricomycetes</taxon>
        <taxon>Agaricomycetidae</taxon>
        <taxon>Agaricales</taxon>
        <taxon>Tricholomatineae</taxon>
        <taxon>Lyophyllaceae</taxon>
        <taxon>Tricholomella</taxon>
    </lineage>
</organism>
<protein>
    <recommendedName>
        <fullName evidence="5">Oxidoreductase AflY</fullName>
    </recommendedName>
</protein>
<name>A0A8H5LZL2_9AGAR</name>
<feature type="region of interest" description="Disordered" evidence="2">
    <location>
        <begin position="375"/>
        <end position="401"/>
    </location>
</feature>
<dbReference type="GO" id="GO:0016491">
    <property type="term" value="F:oxidoreductase activity"/>
    <property type="evidence" value="ECO:0007669"/>
    <property type="project" value="UniProtKB-KW"/>
</dbReference>
<keyword evidence="1" id="KW-0560">Oxidoreductase</keyword>
<proteinExistence type="predicted"/>
<dbReference type="OrthoDB" id="10004862at2759"/>
<reference evidence="3 4" key="1">
    <citation type="journal article" date="2020" name="ISME J.">
        <title>Uncovering the hidden diversity of litter-decomposition mechanisms in mushroom-forming fungi.</title>
        <authorList>
            <person name="Floudas D."/>
            <person name="Bentzer J."/>
            <person name="Ahren D."/>
            <person name="Johansson T."/>
            <person name="Persson P."/>
            <person name="Tunlid A."/>
        </authorList>
    </citation>
    <scope>NUCLEOTIDE SEQUENCE [LARGE SCALE GENOMIC DNA]</scope>
    <source>
        <strain evidence="3 4">CBS 661.87</strain>
    </source>
</reference>
<dbReference type="Proteomes" id="UP000565441">
    <property type="component" value="Unassembled WGS sequence"/>
</dbReference>
<gene>
    <name evidence="3" type="ORF">D9615_008239</name>
</gene>
<sequence length="500" mass="55769">MADTDTDTLRLALDDLYPAPAAPLTRLSPRTWPGITPQSTETLRSVLKDNQQRWHVFFDPDYRPHNHAVHYVLALWAMGADAEIIQAAYDLDCTYLLPRFESPARITAANYDQHFGDANYYSAYLDFFNDVVREKGVAQAVEEYVFDLKANFVDGKTAGQDQPEMLNRFMDGIIHPMIHVGNGLEFGLPGLVAEGLAWTAVHFPSSSLVIPASLWETTTTTQSAAQGNTHALTIISRIANDARFDAVPRVELYYDIFSSTTAKYSEAINAYVRAWSYDRTDPGEVERKIEELVWANTVIYAVGGWTEGEAFNADFFLAHLVTSSLFLSPIAAHLTPASQELLCRSYFAVCLTWWIGRGRPTFDIPSFFASTSLSPSLSPPSSSPPQRRNKHALPSPDSPKALTPNAWLQLVQESLTVPDEHLPKTLRALAHFADIYGRRPRGDPVLVKGTELEGKECLDGTLFVRAAVLTNEKLRGEKAEEVEFKDAGLWERRGFYKSSS</sequence>
<evidence type="ECO:0000256" key="1">
    <source>
        <dbReference type="ARBA" id="ARBA00023002"/>
    </source>
</evidence>
<dbReference type="InterPro" id="IPR025337">
    <property type="entry name" value="Questin_oxidase-like"/>
</dbReference>
<accession>A0A8H5LZL2</accession>
<dbReference type="PANTHER" id="PTHR35870:SF1">
    <property type="entry name" value="PROTEIN, PUTATIVE (AFU_ORTHOLOGUE AFUA_5G03330)-RELATED"/>
    <property type="match status" value="1"/>
</dbReference>
<dbReference type="EMBL" id="JAACJP010000031">
    <property type="protein sequence ID" value="KAF5375845.1"/>
    <property type="molecule type" value="Genomic_DNA"/>
</dbReference>
<evidence type="ECO:0000313" key="4">
    <source>
        <dbReference type="Proteomes" id="UP000565441"/>
    </source>
</evidence>